<dbReference type="InterPro" id="IPR028087">
    <property type="entry name" value="Tad_N"/>
</dbReference>
<dbReference type="EMBL" id="JAAEEH010000013">
    <property type="protein sequence ID" value="NDL67335.1"/>
    <property type="molecule type" value="Genomic_DNA"/>
</dbReference>
<reference evidence="3 4" key="1">
    <citation type="submission" date="2020-01" db="EMBL/GenBank/DDBJ databases">
        <title>Anaeroalcalibacter tamaniensis gen. nov., sp. nov., moderately halophilic strictly anaerobic fermenter bacterium from mud volcano of Taman peninsula.</title>
        <authorList>
            <person name="Frolova A."/>
            <person name="Merkel A.Y."/>
            <person name="Slobodkin A.I."/>
        </authorList>
    </citation>
    <scope>NUCLEOTIDE SEQUENCE [LARGE SCALE GENOMIC DNA]</scope>
    <source>
        <strain evidence="3 4">F-3ap</strain>
    </source>
</reference>
<gene>
    <name evidence="3" type="ORF">GXN74_06230</name>
</gene>
<organism evidence="3 4">
    <name type="scientific">Anaerotalea alkaliphila</name>
    <dbReference type="NCBI Taxonomy" id="2662126"/>
    <lineage>
        <taxon>Bacteria</taxon>
        <taxon>Bacillati</taxon>
        <taxon>Bacillota</taxon>
        <taxon>Clostridia</taxon>
        <taxon>Eubacteriales</taxon>
        <taxon>Anaerotalea</taxon>
    </lineage>
</organism>
<evidence type="ECO:0000313" key="4">
    <source>
        <dbReference type="Proteomes" id="UP000461585"/>
    </source>
</evidence>
<evidence type="ECO:0000313" key="3">
    <source>
        <dbReference type="EMBL" id="NDL67335.1"/>
    </source>
</evidence>
<protein>
    <recommendedName>
        <fullName evidence="2">Putative Flp pilus-assembly TadG-like N-terminal domain-containing protein</fullName>
    </recommendedName>
</protein>
<feature type="domain" description="Putative Flp pilus-assembly TadG-like N-terminal" evidence="2">
    <location>
        <begin position="9"/>
        <end position="55"/>
    </location>
</feature>
<accession>A0A7X5HVD9</accession>
<name>A0A7X5HVD9_9FIRM</name>
<dbReference type="AlphaFoldDB" id="A0A7X5HVD9"/>
<dbReference type="Proteomes" id="UP000461585">
    <property type="component" value="Unassembled WGS sequence"/>
</dbReference>
<sequence length="306" mass="32548">MQESWYNRGSVTILVAAGMVAFLGFAALVLDVGYLYAERVKLSNGIDAAALAGAAYLPDKSALARSEAEGYLAKNGIDPAEVAISIGEGGSSISLQAARELNLFFAPVLGIGQGTVAAENEIVVGPLASANMGLRPFAMEYFPYSYGDQVQLLEGPGDGYSGNYNAIYIKPKSADENVNANTFYELIRNGYTGPVKIGDWKETDTGVKPQTKKAVEDTIAKDPAATRSTVLPGSPRLWTIPIVSTLEVSGSKSVQIVGFAQFFIEDYASTSRNVLTGTFLRFIAPGEIDTSGEAWDTGAYGYKMTK</sequence>
<proteinExistence type="predicted"/>
<keyword evidence="4" id="KW-1185">Reference proteome</keyword>
<comment type="caution">
    <text evidence="3">The sequence shown here is derived from an EMBL/GenBank/DDBJ whole genome shotgun (WGS) entry which is preliminary data.</text>
</comment>
<dbReference type="Pfam" id="PF13400">
    <property type="entry name" value="Tad"/>
    <property type="match status" value="1"/>
</dbReference>
<feature type="transmembrane region" description="Helical" evidence="1">
    <location>
        <begin position="12"/>
        <end position="37"/>
    </location>
</feature>
<keyword evidence="1" id="KW-0812">Transmembrane</keyword>
<keyword evidence="1" id="KW-1133">Transmembrane helix</keyword>
<evidence type="ECO:0000256" key="1">
    <source>
        <dbReference type="SAM" id="Phobius"/>
    </source>
</evidence>
<keyword evidence="1" id="KW-0472">Membrane</keyword>
<evidence type="ECO:0000259" key="2">
    <source>
        <dbReference type="Pfam" id="PF13400"/>
    </source>
</evidence>